<dbReference type="EMBL" id="MLAW01000049">
    <property type="protein sequence ID" value="OJJ19800.1"/>
    <property type="molecule type" value="Genomic_DNA"/>
</dbReference>
<comment type="caution">
    <text evidence="1">The sequence shown here is derived from an EMBL/GenBank/DDBJ whole genome shotgun (WGS) entry which is preliminary data.</text>
</comment>
<dbReference type="Proteomes" id="UP000183940">
    <property type="component" value="Unassembled WGS sequence"/>
</dbReference>
<name>A0A1L9QLQ3_9CYAN</name>
<keyword evidence="2" id="KW-1185">Reference proteome</keyword>
<evidence type="ECO:0000313" key="2">
    <source>
        <dbReference type="Proteomes" id="UP000183940"/>
    </source>
</evidence>
<reference evidence="1" key="1">
    <citation type="submission" date="2016-10" db="EMBL/GenBank/DDBJ databases">
        <title>CRISPR-Cas defence system in Roseofilum reptotaenium: evidence of a bacteriophage-cyanobacterium arms race in the coral black band disease.</title>
        <authorList>
            <person name="Buerger P."/>
            <person name="Wood-Charlson E.M."/>
            <person name="Weynberg K.D."/>
            <person name="Willis B."/>
            <person name="Van Oppen M.J."/>
        </authorList>
    </citation>
    <scope>NUCLEOTIDE SEQUENCE [LARGE SCALE GENOMIC DNA]</scope>
    <source>
        <strain evidence="1">AO1-A</strain>
    </source>
</reference>
<organism evidence="1 2">
    <name type="scientific">Roseofilum reptotaenium AO1-A</name>
    <dbReference type="NCBI Taxonomy" id="1925591"/>
    <lineage>
        <taxon>Bacteria</taxon>
        <taxon>Bacillati</taxon>
        <taxon>Cyanobacteriota</taxon>
        <taxon>Cyanophyceae</taxon>
        <taxon>Desertifilales</taxon>
        <taxon>Desertifilaceae</taxon>
        <taxon>Roseofilum</taxon>
    </lineage>
</organism>
<proteinExistence type="predicted"/>
<gene>
    <name evidence="1" type="ORF">BI308_21055</name>
</gene>
<evidence type="ECO:0000313" key="1">
    <source>
        <dbReference type="EMBL" id="OJJ19800.1"/>
    </source>
</evidence>
<sequence length="168" mass="18950">MAELVEKGDWIKFNPPQEPENVNIKWQQDLGNREQPYIPLLYSVNGKKASGSLFVSASEADAFFEKCEPNESKNPLVKGGYKIQVDDGFQYGQNNEKTLRFLVYHDKSNKPYQHRFIETTAFSNIGRKISAISAAAGETTSEAKAWGMLVEQGMEIGKAFIGDYLRDF</sequence>
<protein>
    <submittedName>
        <fullName evidence="1">Uncharacterized protein</fullName>
    </submittedName>
</protein>
<dbReference type="STRING" id="1925591.BI308_21055"/>
<accession>A0A1L9QLQ3</accession>
<dbReference type="AlphaFoldDB" id="A0A1L9QLQ3"/>